<keyword evidence="1" id="KW-0812">Transmembrane</keyword>
<evidence type="ECO:0000313" key="3">
    <source>
        <dbReference type="Proteomes" id="UP000593892"/>
    </source>
</evidence>
<keyword evidence="1" id="KW-0472">Membrane</keyword>
<keyword evidence="3" id="KW-1185">Reference proteome</keyword>
<dbReference type="PANTHER" id="PTHR36109:SF2">
    <property type="entry name" value="MEMBRANE PROTEIN"/>
    <property type="match status" value="1"/>
</dbReference>
<keyword evidence="1" id="KW-1133">Transmembrane helix</keyword>
<name>A0A7S7NN17_PALFE</name>
<dbReference type="RefSeq" id="WP_194448295.1">
    <property type="nucleotide sequence ID" value="NZ_CP063849.1"/>
</dbReference>
<reference evidence="2 3" key="1">
    <citation type="submission" date="2020-10" db="EMBL/GenBank/DDBJ databases">
        <title>Complete genome sequence of Paludibaculum fermentans P105T, a facultatively anaerobic acidobacterium capable of dissimilatory Fe(III) reduction.</title>
        <authorList>
            <person name="Dedysh S.N."/>
            <person name="Beletsky A.V."/>
            <person name="Kulichevskaya I.S."/>
            <person name="Mardanov A.V."/>
            <person name="Ravin N.V."/>
        </authorList>
    </citation>
    <scope>NUCLEOTIDE SEQUENCE [LARGE SCALE GENOMIC DNA]</scope>
    <source>
        <strain evidence="2 3">P105</strain>
    </source>
</reference>
<dbReference type="KEGG" id="pfer:IRI77_28120"/>
<dbReference type="PANTHER" id="PTHR36109">
    <property type="entry name" value="MEMBRANE PROTEIN-RELATED"/>
    <property type="match status" value="1"/>
</dbReference>
<protein>
    <submittedName>
        <fullName evidence="2">DUF3341 domain-containing protein</fullName>
    </submittedName>
</protein>
<evidence type="ECO:0000313" key="2">
    <source>
        <dbReference type="EMBL" id="QOY86626.1"/>
    </source>
</evidence>
<dbReference type="AlphaFoldDB" id="A0A7S7NN17"/>
<sequence length="186" mass="18602">MASKMTAVFGIYQSRVQAEESVDRLLKGGFTNDDISVLLPDNQGSKDFAHEKNTKAPEGTTAGVTAGGAIGGVLGLLAGIGALAIPGIGPLIAAGPILSALAGLGAGGAVGGFIGALVGMGIPEYEAKRYEGHIRAGGVLLSVHCDSSDEIARARDLLKQTGAQDISSTSEASADYKDKGAAAAHL</sequence>
<evidence type="ECO:0000256" key="1">
    <source>
        <dbReference type="SAM" id="Phobius"/>
    </source>
</evidence>
<dbReference type="InterPro" id="IPR052948">
    <property type="entry name" value="Low_temp-induced_all0457"/>
</dbReference>
<accession>A0A7S7NN17</accession>
<dbReference type="Proteomes" id="UP000593892">
    <property type="component" value="Chromosome"/>
</dbReference>
<feature type="transmembrane region" description="Helical" evidence="1">
    <location>
        <begin position="97"/>
        <end position="119"/>
    </location>
</feature>
<proteinExistence type="predicted"/>
<dbReference type="EMBL" id="CP063849">
    <property type="protein sequence ID" value="QOY86626.1"/>
    <property type="molecule type" value="Genomic_DNA"/>
</dbReference>
<gene>
    <name evidence="2" type="ORF">IRI77_28120</name>
</gene>
<organism evidence="2 3">
    <name type="scientific">Paludibaculum fermentans</name>
    <dbReference type="NCBI Taxonomy" id="1473598"/>
    <lineage>
        <taxon>Bacteria</taxon>
        <taxon>Pseudomonadati</taxon>
        <taxon>Acidobacteriota</taxon>
        <taxon>Terriglobia</taxon>
        <taxon>Bryobacterales</taxon>
        <taxon>Bryobacteraceae</taxon>
        <taxon>Paludibaculum</taxon>
    </lineage>
</organism>
<feature type="transmembrane region" description="Helical" evidence="1">
    <location>
        <begin position="62"/>
        <end position="85"/>
    </location>
</feature>